<protein>
    <submittedName>
        <fullName evidence="7">Dipeptidyl aminopeptidase/acylaminoacyl peptidase</fullName>
    </submittedName>
</protein>
<evidence type="ECO:0000313" key="7">
    <source>
        <dbReference type="EMBL" id="SFR33775.1"/>
    </source>
</evidence>
<feature type="region of interest" description="Disordered" evidence="5">
    <location>
        <begin position="662"/>
        <end position="698"/>
    </location>
</feature>
<keyword evidence="7" id="KW-0031">Aminopeptidase</keyword>
<organism evidence="7 8">
    <name type="scientific">Halogeometricum rufum</name>
    <dbReference type="NCBI Taxonomy" id="553469"/>
    <lineage>
        <taxon>Archaea</taxon>
        <taxon>Methanobacteriati</taxon>
        <taxon>Methanobacteriota</taxon>
        <taxon>Stenosarchaea group</taxon>
        <taxon>Halobacteria</taxon>
        <taxon>Halobacteriales</taxon>
        <taxon>Haloferacaceae</taxon>
        <taxon>Halogeometricum</taxon>
    </lineage>
</organism>
<dbReference type="InterPro" id="IPR029058">
    <property type="entry name" value="AB_hydrolase_fold"/>
</dbReference>
<feature type="compositionally biased region" description="Acidic residues" evidence="5">
    <location>
        <begin position="679"/>
        <end position="698"/>
    </location>
</feature>
<reference evidence="8" key="1">
    <citation type="submission" date="2016-10" db="EMBL/GenBank/DDBJ databases">
        <authorList>
            <person name="Varghese N."/>
            <person name="Submissions S."/>
        </authorList>
    </citation>
    <scope>NUCLEOTIDE SEQUENCE [LARGE SCALE GENOMIC DNA]</scope>
    <source>
        <strain evidence="8">CGMCC 1.7736</strain>
    </source>
</reference>
<evidence type="ECO:0000256" key="1">
    <source>
        <dbReference type="ARBA" id="ARBA00010040"/>
    </source>
</evidence>
<dbReference type="GO" id="GO:0006508">
    <property type="term" value="P:proteolysis"/>
    <property type="evidence" value="ECO:0007669"/>
    <property type="project" value="UniProtKB-KW"/>
</dbReference>
<gene>
    <name evidence="7" type="ORF">SAMN04487947_0058</name>
</gene>
<dbReference type="STRING" id="553469.SAMN04487947_0058"/>
<dbReference type="FunFam" id="3.40.50.1820:FF:000028">
    <property type="entry name" value="S9 family peptidase"/>
    <property type="match status" value="1"/>
</dbReference>
<accession>A0A1I6FUY9</accession>
<proteinExistence type="inferred from homology"/>
<keyword evidence="4" id="KW-0720">Serine protease</keyword>
<evidence type="ECO:0000256" key="3">
    <source>
        <dbReference type="ARBA" id="ARBA00022801"/>
    </source>
</evidence>
<evidence type="ECO:0000259" key="6">
    <source>
        <dbReference type="Pfam" id="PF00326"/>
    </source>
</evidence>
<dbReference type="Gene3D" id="3.40.50.1820">
    <property type="entry name" value="alpha/beta hydrolase"/>
    <property type="match status" value="1"/>
</dbReference>
<dbReference type="Gene3D" id="2.120.10.30">
    <property type="entry name" value="TolB, C-terminal domain"/>
    <property type="match status" value="1"/>
</dbReference>
<dbReference type="PANTHER" id="PTHR42776">
    <property type="entry name" value="SERINE PEPTIDASE S9 FAMILY MEMBER"/>
    <property type="match status" value="1"/>
</dbReference>
<comment type="similarity">
    <text evidence="1">Belongs to the peptidase S9C family.</text>
</comment>
<dbReference type="PANTHER" id="PTHR42776:SF4">
    <property type="entry name" value="ACYLAMINO-ACID-RELEASING ENZYME"/>
    <property type="match status" value="1"/>
</dbReference>
<dbReference type="InterPro" id="IPR001375">
    <property type="entry name" value="Peptidase_S9_cat"/>
</dbReference>
<dbReference type="AlphaFoldDB" id="A0A1I6FUY9"/>
<keyword evidence="2" id="KW-0645">Protease</keyword>
<evidence type="ECO:0000313" key="8">
    <source>
        <dbReference type="Proteomes" id="UP000198531"/>
    </source>
</evidence>
<evidence type="ECO:0000256" key="2">
    <source>
        <dbReference type="ARBA" id="ARBA00022670"/>
    </source>
</evidence>
<keyword evidence="8" id="KW-1185">Reference proteome</keyword>
<dbReference type="InterPro" id="IPR011042">
    <property type="entry name" value="6-blade_b-propeller_TolB-like"/>
</dbReference>
<name>A0A1I6FUY9_9EURY</name>
<sequence length="698" mass="76998">MNPVSATDYHDIVQVEDPQVSPDGTRVAFVRKVPTDEKSYEQTVYVVPTDGGADPRRLTISEGVDSAPRWSPSGDRLAFVSTRGADDDRPQLWVLPMAGGEAERVTDVPGGVSGIEWSPDGTRIAFQQATTEAEREAGVDVALPDEEYERETPDPRVVDRLVYRQHERYRDGTVDHVYLAHVDGEADDGRVERVTDGELDHVAPAWRDDDTLYVGVKYPQGDVEPDDSVVIDIQSVDLATGDLTDVTRTTCWGLVMDVASDGRVAYGRTPEERLSMRSTDLEVYDPERDETVVPTENLDRTVDLSAGFAWGPSEEHVYFLTPDEGHYVARRVAADASTDPELLADEGHATGFSVGGDGDAPVLALAKSEWDHRGDVFAFADGEETRLTEVNADYLADVDVQEPEELWFESDGDEVQGWVLTPPDFSEDETYPLAVEIHGGPHAMWSASGTMWHEFQLLAARGYVVFWSNPRGSTGYGEAFSMAIESDWGDVTMTDVMNGVELVAERDYVDEENAFVTGGSFGGYMTGWIVGHTDFFDGAVAQRGVFDLASFYGSTDAFKLVEGDYDTTPWEEPEFLWEQSPVAYADDVTTPTLVMHADDDFRVPVNNGEMFYLFMKKNGVETRLVRYPREGHELSRSGEPGHVVDRLERTVRWFDGYSDHHDVPRALERGDDGLSAAEDGGDDGESGGDDADADAAGR</sequence>
<evidence type="ECO:0000256" key="4">
    <source>
        <dbReference type="ARBA" id="ARBA00022825"/>
    </source>
</evidence>
<dbReference type="Pfam" id="PF00326">
    <property type="entry name" value="Peptidase_S9"/>
    <property type="match status" value="1"/>
</dbReference>
<feature type="domain" description="Peptidase S9 prolyl oligopeptidase catalytic" evidence="6">
    <location>
        <begin position="453"/>
        <end position="658"/>
    </location>
</feature>
<dbReference type="InterPro" id="IPR011659">
    <property type="entry name" value="WD40"/>
</dbReference>
<dbReference type="Pfam" id="PF07676">
    <property type="entry name" value="PD40"/>
    <property type="match status" value="1"/>
</dbReference>
<feature type="compositionally biased region" description="Basic and acidic residues" evidence="5">
    <location>
        <begin position="662"/>
        <end position="672"/>
    </location>
</feature>
<dbReference type="SUPFAM" id="SSF82171">
    <property type="entry name" value="DPP6 N-terminal domain-like"/>
    <property type="match status" value="1"/>
</dbReference>
<dbReference type="OrthoDB" id="25019at2157"/>
<evidence type="ECO:0000256" key="5">
    <source>
        <dbReference type="SAM" id="MobiDB-lite"/>
    </source>
</evidence>
<dbReference type="EMBL" id="FOYT01000001">
    <property type="protein sequence ID" value="SFR33775.1"/>
    <property type="molecule type" value="Genomic_DNA"/>
</dbReference>
<dbReference type="Proteomes" id="UP000198531">
    <property type="component" value="Unassembled WGS sequence"/>
</dbReference>
<dbReference type="RefSeq" id="WP_089803757.1">
    <property type="nucleotide sequence ID" value="NZ_FOYT01000001.1"/>
</dbReference>
<keyword evidence="3" id="KW-0378">Hydrolase</keyword>
<dbReference type="GO" id="GO:0004177">
    <property type="term" value="F:aminopeptidase activity"/>
    <property type="evidence" value="ECO:0007669"/>
    <property type="project" value="UniProtKB-KW"/>
</dbReference>
<dbReference type="GO" id="GO:0004252">
    <property type="term" value="F:serine-type endopeptidase activity"/>
    <property type="evidence" value="ECO:0007669"/>
    <property type="project" value="TreeGrafter"/>
</dbReference>
<dbReference type="SUPFAM" id="SSF53474">
    <property type="entry name" value="alpha/beta-Hydrolases"/>
    <property type="match status" value="1"/>
</dbReference>